<name>A0A426D3N8_9LACO</name>
<dbReference type="PRINTS" id="PR00046">
    <property type="entry name" value="SIGMA70FCT"/>
</dbReference>
<evidence type="ECO:0000313" key="3">
    <source>
        <dbReference type="Proteomes" id="UP000283633"/>
    </source>
</evidence>
<feature type="domain" description="RNA polymerase sigma-70 region 4" evidence="1">
    <location>
        <begin position="194"/>
        <end position="236"/>
    </location>
</feature>
<feature type="non-terminal residue" evidence="2">
    <location>
        <position position="489"/>
    </location>
</feature>
<dbReference type="InterPro" id="IPR007630">
    <property type="entry name" value="RNA_pol_sigma70_r4"/>
</dbReference>
<sequence>MKNPIMDYALAGLGVRLTTSEKLDTGVYHFYELINDQNIPLLWGQIVGHKSLRAVNELVRAQERWSQLPNQLEIIDSVWFLGLVDADTKLINALLRQDITTVTELIGRIKNQGKLPTLWKKTPKRNAEIITRYQNWKDSNIELLERELLFLPQEDLSTALQVKQQREAEEMRLMKWLGMENKQLPQTLMEFLKMDFNQKNILTARLSGKTLQEIGESVGITRERVRQIVVKMVERLPQFNDVEKYKKLISEYDVQLDEFLNYTHGTREVFEYCQLKYKRSKELKSLDQYLLAMKKVAPEDLTEQLDQQHKFVNHNNQIVELAASNVIDEILFNDRGLFNYEALLEQLNPFYTNHNLAAPKLSKHALVSQVERSQHIIQRTNGYFRYYEFDLDDVMDYIDELNALFEVSDGIYGIDYFFEQNQALMQEIGILAGAELANLLKQIGYQHFNRLNTIVRQSQVYVGAVQHNAQSKDQFYLKILTQFDHHSID</sequence>
<protein>
    <recommendedName>
        <fullName evidence="1">RNA polymerase sigma-70 region 4 domain-containing protein</fullName>
    </recommendedName>
</protein>
<dbReference type="SUPFAM" id="SSF88659">
    <property type="entry name" value="Sigma3 and sigma4 domains of RNA polymerase sigma factors"/>
    <property type="match status" value="1"/>
</dbReference>
<comment type="caution">
    <text evidence="2">The sequence shown here is derived from an EMBL/GenBank/DDBJ whole genome shotgun (WGS) entry which is preliminary data.</text>
</comment>
<dbReference type="GO" id="GO:0006352">
    <property type="term" value="P:DNA-templated transcription initiation"/>
    <property type="evidence" value="ECO:0007669"/>
    <property type="project" value="InterPro"/>
</dbReference>
<dbReference type="Gene3D" id="1.10.10.10">
    <property type="entry name" value="Winged helix-like DNA-binding domain superfamily/Winged helix DNA-binding domain"/>
    <property type="match status" value="1"/>
</dbReference>
<accession>A0A426D3N8</accession>
<evidence type="ECO:0000259" key="1">
    <source>
        <dbReference type="Pfam" id="PF04545"/>
    </source>
</evidence>
<dbReference type="RefSeq" id="WP_318531888.1">
    <property type="nucleotide sequence ID" value="NZ_QWZQ01000101.1"/>
</dbReference>
<dbReference type="InterPro" id="IPR000943">
    <property type="entry name" value="RNA_pol_sigma70"/>
</dbReference>
<dbReference type="Proteomes" id="UP000283633">
    <property type="component" value="Unassembled WGS sequence"/>
</dbReference>
<evidence type="ECO:0000313" key="2">
    <source>
        <dbReference type="EMBL" id="RRK09184.1"/>
    </source>
</evidence>
<proteinExistence type="predicted"/>
<dbReference type="AlphaFoldDB" id="A0A426D3N8"/>
<organism evidence="2 3">
    <name type="scientific">Lactiplantibacillus garii</name>
    <dbReference type="NCBI Taxonomy" id="2306423"/>
    <lineage>
        <taxon>Bacteria</taxon>
        <taxon>Bacillati</taxon>
        <taxon>Bacillota</taxon>
        <taxon>Bacilli</taxon>
        <taxon>Lactobacillales</taxon>
        <taxon>Lactobacillaceae</taxon>
        <taxon>Lactiplantibacillus</taxon>
    </lineage>
</organism>
<dbReference type="InterPro" id="IPR013324">
    <property type="entry name" value="RNA_pol_sigma_r3/r4-like"/>
</dbReference>
<dbReference type="EMBL" id="QWZQ01000101">
    <property type="protein sequence ID" value="RRK09184.1"/>
    <property type="molecule type" value="Genomic_DNA"/>
</dbReference>
<keyword evidence="3" id="KW-1185">Reference proteome</keyword>
<gene>
    <name evidence="2" type="ORF">D1831_14230</name>
</gene>
<dbReference type="Pfam" id="PF04545">
    <property type="entry name" value="Sigma70_r4"/>
    <property type="match status" value="1"/>
</dbReference>
<dbReference type="InterPro" id="IPR036388">
    <property type="entry name" value="WH-like_DNA-bd_sf"/>
</dbReference>
<reference evidence="2 3" key="1">
    <citation type="submission" date="2018-08" db="EMBL/GenBank/DDBJ databases">
        <title>Genome Lactobacillus garii FI11369.</title>
        <authorList>
            <person name="Diaz M."/>
            <person name="Narbad A."/>
        </authorList>
    </citation>
    <scope>NUCLEOTIDE SEQUENCE [LARGE SCALE GENOMIC DNA]</scope>
    <source>
        <strain evidence="2 3">FI11369</strain>
    </source>
</reference>
<dbReference type="GO" id="GO:0003700">
    <property type="term" value="F:DNA-binding transcription factor activity"/>
    <property type="evidence" value="ECO:0007669"/>
    <property type="project" value="InterPro"/>
</dbReference>